<evidence type="ECO:0000313" key="4">
    <source>
        <dbReference type="Proteomes" id="UP000887577"/>
    </source>
</evidence>
<protein>
    <submittedName>
        <fullName evidence="5">PLAT domain-containing protein</fullName>
    </submittedName>
</protein>
<dbReference type="AlphaFoldDB" id="A0A914Y4F5"/>
<organism evidence="4 5">
    <name type="scientific">Panagrolaimus superbus</name>
    <dbReference type="NCBI Taxonomy" id="310955"/>
    <lineage>
        <taxon>Eukaryota</taxon>
        <taxon>Metazoa</taxon>
        <taxon>Ecdysozoa</taxon>
        <taxon>Nematoda</taxon>
        <taxon>Chromadorea</taxon>
        <taxon>Rhabditida</taxon>
        <taxon>Tylenchina</taxon>
        <taxon>Panagrolaimomorpha</taxon>
        <taxon>Panagrolaimoidea</taxon>
        <taxon>Panagrolaimidae</taxon>
        <taxon>Panagrolaimus</taxon>
    </lineage>
</organism>
<comment type="caution">
    <text evidence="1">Lacks conserved residue(s) required for the propagation of feature annotation.</text>
</comment>
<keyword evidence="4" id="KW-1185">Reference proteome</keyword>
<evidence type="ECO:0000259" key="3">
    <source>
        <dbReference type="PROSITE" id="PS50095"/>
    </source>
</evidence>
<reference evidence="5" key="1">
    <citation type="submission" date="2022-11" db="UniProtKB">
        <authorList>
            <consortium name="WormBaseParasite"/>
        </authorList>
    </citation>
    <scope>IDENTIFICATION</scope>
</reference>
<feature type="compositionally biased region" description="Polar residues" evidence="2">
    <location>
        <begin position="7"/>
        <end position="16"/>
    </location>
</feature>
<dbReference type="Gene3D" id="2.60.60.20">
    <property type="entry name" value="PLAT/LH2 domain"/>
    <property type="match status" value="1"/>
</dbReference>
<evidence type="ECO:0000313" key="5">
    <source>
        <dbReference type="WBParaSite" id="PSU_v2.g14320.t1"/>
    </source>
</evidence>
<feature type="domain" description="PLAT" evidence="3">
    <location>
        <begin position="35"/>
        <end position="156"/>
    </location>
</feature>
<accession>A0A914Y4F5</accession>
<dbReference type="Proteomes" id="UP000887577">
    <property type="component" value="Unplaced"/>
</dbReference>
<name>A0A914Y4F5_9BILA</name>
<dbReference type="InterPro" id="IPR001024">
    <property type="entry name" value="PLAT/LH2_dom"/>
</dbReference>
<dbReference type="WBParaSite" id="PSU_v2.g14320.t1">
    <property type="protein sequence ID" value="PSU_v2.g14320.t1"/>
    <property type="gene ID" value="PSU_v2.g14320"/>
</dbReference>
<dbReference type="PROSITE" id="PS50095">
    <property type="entry name" value="PLAT"/>
    <property type="match status" value="1"/>
</dbReference>
<dbReference type="PANTHER" id="PTHR31718">
    <property type="entry name" value="PLAT DOMAIN-CONTAINING PROTEIN"/>
    <property type="match status" value="1"/>
</dbReference>
<dbReference type="InterPro" id="IPR036392">
    <property type="entry name" value="PLAT/LH2_dom_sf"/>
</dbReference>
<dbReference type="SUPFAM" id="SSF49723">
    <property type="entry name" value="Lipase/lipooxygenase domain (PLAT/LH2 domain)"/>
    <property type="match status" value="1"/>
</dbReference>
<sequence>MSEKTAEIQSISSDQNKTAKEDSSGGQNSMADEFCAYSIVVRTSSDQNSSTDGSVFIQLGDKEGNKTSKCRLNCSISHRRKFQRAHSDLFVLTEQNQLYQLKTVDVWLHPRSLDGTSWKLHSVNVIEHTNNVLYQFPCGKWLTDDSEESSHVHLEVVGEPFKVLREEFFDVTK</sequence>
<evidence type="ECO:0000256" key="2">
    <source>
        <dbReference type="SAM" id="MobiDB-lite"/>
    </source>
</evidence>
<feature type="region of interest" description="Disordered" evidence="2">
    <location>
        <begin position="1"/>
        <end position="28"/>
    </location>
</feature>
<evidence type="ECO:0000256" key="1">
    <source>
        <dbReference type="PROSITE-ProRule" id="PRU00152"/>
    </source>
</evidence>
<dbReference type="PANTHER" id="PTHR31718:SF60">
    <property type="entry name" value="LIPOXYGENASE HOMOLOGY DOMAIN-CONTAINING PROTEIN 1"/>
    <property type="match status" value="1"/>
</dbReference>
<proteinExistence type="predicted"/>
<dbReference type="Pfam" id="PF01477">
    <property type="entry name" value="PLAT"/>
    <property type="match status" value="1"/>
</dbReference>